<dbReference type="NCBIfam" id="TIGR01451">
    <property type="entry name" value="B_ant_repeat"/>
    <property type="match status" value="2"/>
</dbReference>
<feature type="domain" description="DUF11" evidence="2">
    <location>
        <begin position="610"/>
        <end position="739"/>
    </location>
</feature>
<gene>
    <name evidence="3" type="ORF">CHKLHMKO_00358</name>
</gene>
<dbReference type="InterPro" id="IPR051172">
    <property type="entry name" value="Chlamydia_OmcB"/>
</dbReference>
<dbReference type="InterPro" id="IPR026466">
    <property type="entry name" value="Fim_isopep_form_D2_dom"/>
</dbReference>
<keyword evidence="1" id="KW-0812">Transmembrane</keyword>
<proteinExistence type="predicted"/>
<dbReference type="Pfam" id="PF01345">
    <property type="entry name" value="DUF11"/>
    <property type="match status" value="2"/>
</dbReference>
<dbReference type="PANTHER" id="PTHR34819">
    <property type="entry name" value="LARGE CYSTEINE-RICH PERIPLASMIC PROTEIN OMCB"/>
    <property type="match status" value="1"/>
</dbReference>
<organism evidence="3 4">
    <name type="scientific">Candidatus Argoarchaeum ethanivorans</name>
    <dbReference type="NCBI Taxonomy" id="2608793"/>
    <lineage>
        <taxon>Archaea</taxon>
        <taxon>Methanobacteriati</taxon>
        <taxon>Methanobacteriota</taxon>
        <taxon>Stenosarchaea group</taxon>
        <taxon>Methanomicrobia</taxon>
        <taxon>Methanosarcinales</taxon>
        <taxon>Methanosarcinales incertae sedis</taxon>
        <taxon>GOM Arc I cluster</taxon>
        <taxon>Candidatus Argoarchaeum</taxon>
    </lineage>
</organism>
<dbReference type="InterPro" id="IPR047589">
    <property type="entry name" value="DUF11_rpt"/>
</dbReference>
<feature type="domain" description="DUF11" evidence="2">
    <location>
        <begin position="473"/>
        <end position="602"/>
    </location>
</feature>
<dbReference type="PANTHER" id="PTHR34819:SF3">
    <property type="entry name" value="CELL SURFACE PROTEIN"/>
    <property type="match status" value="1"/>
</dbReference>
<dbReference type="EMBL" id="CAJHIO010000020">
    <property type="protein sequence ID" value="CAD6492868.1"/>
    <property type="molecule type" value="Genomic_DNA"/>
</dbReference>
<reference evidence="3" key="1">
    <citation type="submission" date="2020-10" db="EMBL/GenBank/DDBJ databases">
        <authorList>
            <person name="Hahn C.J."/>
            <person name="Laso-Perez R."/>
            <person name="Vulcano F."/>
            <person name="Vaziourakis K.-M."/>
            <person name="Stokke R."/>
            <person name="Steen I.H."/>
            <person name="Teske A."/>
            <person name="Boetius A."/>
            <person name="Liebeke M."/>
            <person name="Amann R."/>
            <person name="Knittel K."/>
        </authorList>
    </citation>
    <scope>NUCLEOTIDE SEQUENCE</scope>
    <source>
        <strain evidence="3">Gfbio:e3339647-f889-4370-9287-4fb5cb688e4c:AG392O15_GoMArc1</strain>
    </source>
</reference>
<dbReference type="NCBIfam" id="TIGR04226">
    <property type="entry name" value="RrgB_K2N_iso_D2"/>
    <property type="match status" value="1"/>
</dbReference>
<sequence>MENKTTILITLLVTFLCIASFSSVASAQVQTYYVLGDEANSLLNAYENTSYGSTGGWVNGTVSIVAWKPVNVTIDKDEIGGYNGVDDFKVLSMGEIWTLDTSDLGGDYIRANGSISVVRTAWWFDASPNDLPGKFVAGTWELYPTGAWGTNYVVPIATVNTELIVQAKEDNTDVTVGAGPAVTLNRGEDKHFADVPVKTKITATKPIQAGILTNKGLGGGYGWDTRFFTLTPRSLLGNDYYIPVPSFAQNYTSDEGMQHPDPVVKTNLTIYAFNASTGIWIETAGGTLGPITLGADGTYEYQMPVISGGYINEGDLWLNGSFAAHVYANDTIWVLGSADDTDDDYDWGFQSLNASLLMDYYYIPWSPANPAYVTPVADATFYVDLDADGTEEYSFTLDRLNMSTIYPNSTKYKVAPLNLTGAEIWTDGVPFAIQWGQDNNEDTPGERAVNTSADNDFGYTVLPLQKLPTLVPDIGIVKFVDGVKSKMVVHNQTVTFTLNVTNTGNVTLREIVVNDTLPAKLTFVNNAIPVQDSATLNADRTTTIIWQTNLTAELGPGNYTLITFNATIDPDAEIGVTHTNKVTVNATSDYGDAGPKNDSASVYLEGKVPDIGIVKFVDGVKSKMVVHNQTVTFTLNVMNTGSATLREIVVNDTLPAKLTFVNSAIPVQDSATLNADRTTTIIWQTNLTAGLEPGNYTLITFNATIDPDAEIDVTHTNKVTVNATSDYGDAGPKSDSASVYLERSHKVPVLTPFGIAALIGLLSLVAVLSMSKGVRKKRV</sequence>
<keyword evidence="1" id="KW-0472">Membrane</keyword>
<keyword evidence="1" id="KW-1133">Transmembrane helix</keyword>
<evidence type="ECO:0000313" key="4">
    <source>
        <dbReference type="Proteomes" id="UP000610373"/>
    </source>
</evidence>
<evidence type="ECO:0000256" key="1">
    <source>
        <dbReference type="SAM" id="Phobius"/>
    </source>
</evidence>
<dbReference type="Gene3D" id="2.60.40.740">
    <property type="match status" value="2"/>
</dbReference>
<accession>A0A811TAS3</accession>
<dbReference type="Proteomes" id="UP000610373">
    <property type="component" value="Unassembled WGS sequence"/>
</dbReference>
<evidence type="ECO:0000313" key="3">
    <source>
        <dbReference type="EMBL" id="CAD6492868.1"/>
    </source>
</evidence>
<dbReference type="AlphaFoldDB" id="A0A811TAS3"/>
<dbReference type="InterPro" id="IPR001434">
    <property type="entry name" value="OmcB-like_DUF11"/>
</dbReference>
<name>A0A811TAS3_9EURY</name>
<feature type="transmembrane region" description="Helical" evidence="1">
    <location>
        <begin position="749"/>
        <end position="768"/>
    </location>
</feature>
<comment type="caution">
    <text evidence="3">The sequence shown here is derived from an EMBL/GenBank/DDBJ whole genome shotgun (WGS) entry which is preliminary data.</text>
</comment>
<evidence type="ECO:0000259" key="2">
    <source>
        <dbReference type="Pfam" id="PF01345"/>
    </source>
</evidence>
<protein>
    <recommendedName>
        <fullName evidence="2">DUF11 domain-containing protein</fullName>
    </recommendedName>
</protein>